<sequence>MSPDALPCPRLLFVQLEAGTLEWWCSAPGTGTGIPETGRTERGERVPPLPSVTDVLVLPGEHVASHWLELPARSAAQALAVARHQLQATLASAPADIHLALVPPAGTGDRRQVLLVDRELLAQHLALAREAGAVPRIALPDYMLLPPGEPGRTHRMALDDRWLVRGDTIAFSADAALADAVLDGQPGIQPDNVPVANVASALLAGAAAASANLLQGEFAPEGTPPARSTAWRRVAALAVAVLASFPVLTAADAARHAWAARSLEAEAQALTTRLAASPGAAYTANTALAVTLVEVTSMQPGMRVESLEWDAPGTLQATLRHDAPNAPGTVLETLRARGIDATTAAGQSEGASYVSTLRLGHPQP</sequence>
<dbReference type="Proteomes" id="UP000552587">
    <property type="component" value="Unassembled WGS sequence"/>
</dbReference>
<gene>
    <name evidence="2" type="ORF">H4F99_12760</name>
</gene>
<evidence type="ECO:0000313" key="3">
    <source>
        <dbReference type="Proteomes" id="UP000552587"/>
    </source>
</evidence>
<reference evidence="2 3" key="1">
    <citation type="submission" date="2020-07" db="EMBL/GenBank/DDBJ databases">
        <authorList>
            <person name="Xu S."/>
            <person name="Li A."/>
        </authorList>
    </citation>
    <scope>NUCLEOTIDE SEQUENCE [LARGE SCALE GENOMIC DNA]</scope>
    <source>
        <strain evidence="2 3">SG-8</strain>
    </source>
</reference>
<comment type="caution">
    <text evidence="2">The sequence shown here is derived from an EMBL/GenBank/DDBJ whole genome shotgun (WGS) entry which is preliminary data.</text>
</comment>
<feature type="domain" description="GspL cytoplasmic actin-ATPase-like" evidence="1">
    <location>
        <begin position="54"/>
        <end position="172"/>
    </location>
</feature>
<dbReference type="SUPFAM" id="SSF53067">
    <property type="entry name" value="Actin-like ATPase domain"/>
    <property type="match status" value="1"/>
</dbReference>
<accession>A0A7W3U5K6</accession>
<dbReference type="GO" id="GO:0015627">
    <property type="term" value="C:type II protein secretion system complex"/>
    <property type="evidence" value="ECO:0007669"/>
    <property type="project" value="InterPro"/>
</dbReference>
<dbReference type="GO" id="GO:0009276">
    <property type="term" value="C:Gram-negative-bacterium-type cell wall"/>
    <property type="evidence" value="ECO:0007669"/>
    <property type="project" value="InterPro"/>
</dbReference>
<dbReference type="InterPro" id="IPR007812">
    <property type="entry name" value="T2SS_protein-GspL"/>
</dbReference>
<dbReference type="RefSeq" id="WP_182670129.1">
    <property type="nucleotide sequence ID" value="NZ_JACHTE010000009.1"/>
</dbReference>
<dbReference type="AlphaFoldDB" id="A0A7W3U5K6"/>
<protein>
    <recommendedName>
        <fullName evidence="1">GspL cytoplasmic actin-ATPase-like domain-containing protein</fullName>
    </recommendedName>
</protein>
<dbReference type="NCBIfam" id="TIGR01709">
    <property type="entry name" value="typeII_sec_gspL"/>
    <property type="match status" value="1"/>
</dbReference>
<organism evidence="2 3">
    <name type="scientific">Marilutibacter penaei</name>
    <dbReference type="NCBI Taxonomy" id="2759900"/>
    <lineage>
        <taxon>Bacteria</taxon>
        <taxon>Pseudomonadati</taxon>
        <taxon>Pseudomonadota</taxon>
        <taxon>Gammaproteobacteria</taxon>
        <taxon>Lysobacterales</taxon>
        <taxon>Lysobacteraceae</taxon>
        <taxon>Marilutibacter</taxon>
    </lineage>
</organism>
<dbReference type="EMBL" id="JACHTE010000009">
    <property type="protein sequence ID" value="MBB1089349.1"/>
    <property type="molecule type" value="Genomic_DNA"/>
</dbReference>
<dbReference type="Pfam" id="PF05134">
    <property type="entry name" value="T2SSL"/>
    <property type="match status" value="1"/>
</dbReference>
<keyword evidence="3" id="KW-1185">Reference proteome</keyword>
<dbReference type="GO" id="GO:0015628">
    <property type="term" value="P:protein secretion by the type II secretion system"/>
    <property type="evidence" value="ECO:0007669"/>
    <property type="project" value="InterPro"/>
</dbReference>
<dbReference type="InterPro" id="IPR024230">
    <property type="entry name" value="GspL_cyto_dom"/>
</dbReference>
<evidence type="ECO:0000259" key="1">
    <source>
        <dbReference type="Pfam" id="PF05134"/>
    </source>
</evidence>
<name>A0A7W3U5K6_9GAMM</name>
<dbReference type="InterPro" id="IPR043129">
    <property type="entry name" value="ATPase_NBD"/>
</dbReference>
<dbReference type="Gene3D" id="3.30.420.380">
    <property type="match status" value="1"/>
</dbReference>
<proteinExistence type="predicted"/>
<evidence type="ECO:0000313" key="2">
    <source>
        <dbReference type="EMBL" id="MBB1089349.1"/>
    </source>
</evidence>